<name>A0ABY7DAQ2_MYAAR</name>
<evidence type="ECO:0000313" key="2">
    <source>
        <dbReference type="Proteomes" id="UP001164746"/>
    </source>
</evidence>
<dbReference type="EMBL" id="CP111012">
    <property type="protein sequence ID" value="WAQ94739.1"/>
    <property type="molecule type" value="Genomic_DNA"/>
</dbReference>
<feature type="non-terminal residue" evidence="1">
    <location>
        <position position="180"/>
    </location>
</feature>
<accession>A0ABY7DAQ2</accession>
<organism evidence="1 2">
    <name type="scientific">Mya arenaria</name>
    <name type="common">Soft-shell clam</name>
    <dbReference type="NCBI Taxonomy" id="6604"/>
    <lineage>
        <taxon>Eukaryota</taxon>
        <taxon>Metazoa</taxon>
        <taxon>Spiralia</taxon>
        <taxon>Lophotrochozoa</taxon>
        <taxon>Mollusca</taxon>
        <taxon>Bivalvia</taxon>
        <taxon>Autobranchia</taxon>
        <taxon>Heteroconchia</taxon>
        <taxon>Euheterodonta</taxon>
        <taxon>Imparidentia</taxon>
        <taxon>Neoheterodontei</taxon>
        <taxon>Myida</taxon>
        <taxon>Myoidea</taxon>
        <taxon>Myidae</taxon>
        <taxon>Mya</taxon>
    </lineage>
</organism>
<reference evidence="1" key="1">
    <citation type="submission" date="2022-11" db="EMBL/GenBank/DDBJ databases">
        <title>Centuries of genome instability and evolution in soft-shell clam transmissible cancer (bioRxiv).</title>
        <authorList>
            <person name="Hart S.F.M."/>
            <person name="Yonemitsu M.A."/>
            <person name="Giersch R.M."/>
            <person name="Beal B.F."/>
            <person name="Arriagada G."/>
            <person name="Davis B.W."/>
            <person name="Ostrander E.A."/>
            <person name="Goff S.P."/>
            <person name="Metzger M.J."/>
        </authorList>
    </citation>
    <scope>NUCLEOTIDE SEQUENCE</scope>
    <source>
        <strain evidence="1">MELC-2E11</strain>
        <tissue evidence="1">Siphon/mantle</tissue>
    </source>
</reference>
<feature type="non-terminal residue" evidence="1">
    <location>
        <position position="1"/>
    </location>
</feature>
<sequence length="180" mass="20085">PELQVFLPGIIIVTPRETLHAAQGTCCPNTFDPKKEIMSDVWCGLKLYSTPVRAGGECAHVLGLDLKLTDWLTSGLQEEWDRPRRRKIIAEPVSSMIISRPVNEDRKKRPLTADITDNRNKIEKSSEFQHFIEDSELLDRDIGLLAALRGTPLGYLASKTYKTVANSSGEQNAGSTLEHQ</sequence>
<gene>
    <name evidence="1" type="ORF">MAR_007210</name>
</gene>
<proteinExistence type="predicted"/>
<protein>
    <submittedName>
        <fullName evidence="1">Uncharacterized protein</fullName>
    </submittedName>
</protein>
<evidence type="ECO:0000313" key="1">
    <source>
        <dbReference type="EMBL" id="WAQ94739.1"/>
    </source>
</evidence>
<dbReference type="Proteomes" id="UP001164746">
    <property type="component" value="Chromosome 1"/>
</dbReference>
<keyword evidence="2" id="KW-1185">Reference proteome</keyword>